<dbReference type="PANTHER" id="PTHR46390">
    <property type="entry name" value="MANNOSE-1-PHOSPHATE GUANYLYLTRANSFERASE"/>
    <property type="match status" value="1"/>
</dbReference>
<evidence type="ECO:0000256" key="7">
    <source>
        <dbReference type="ARBA" id="ARBA00047343"/>
    </source>
</evidence>
<dbReference type="PANTHER" id="PTHR46390:SF1">
    <property type="entry name" value="MANNOSE-1-PHOSPHATE GUANYLYLTRANSFERASE"/>
    <property type="match status" value="1"/>
</dbReference>
<keyword evidence="4 11" id="KW-0548">Nucleotidyltransferase</keyword>
<dbReference type="CDD" id="cd02509">
    <property type="entry name" value="GDP-M1P_Guanylyltransferase"/>
    <property type="match status" value="1"/>
</dbReference>
<dbReference type="GO" id="GO:0005525">
    <property type="term" value="F:GTP binding"/>
    <property type="evidence" value="ECO:0007669"/>
    <property type="project" value="UniProtKB-KW"/>
</dbReference>
<keyword evidence="6" id="KW-0342">GTP-binding</keyword>
<accession>A0A292Z9E7</accession>
<evidence type="ECO:0000256" key="4">
    <source>
        <dbReference type="ARBA" id="ARBA00022695"/>
    </source>
</evidence>
<dbReference type="Pfam" id="PF01050">
    <property type="entry name" value="MannoseP_isomer"/>
    <property type="match status" value="1"/>
</dbReference>
<dbReference type="InterPro" id="IPR049577">
    <property type="entry name" value="GMPP_N"/>
</dbReference>
<dbReference type="EC" id="2.7.7.13" evidence="2"/>
<dbReference type="InterPro" id="IPR051161">
    <property type="entry name" value="Mannose-6P_isomerase_type2"/>
</dbReference>
<comment type="similarity">
    <text evidence="1 8">Belongs to the mannose-6-phosphate isomerase type 2 family.</text>
</comment>
<dbReference type="EMBL" id="BEWI01000030">
    <property type="protein sequence ID" value="GAY19808.1"/>
    <property type="molecule type" value="Genomic_DNA"/>
</dbReference>
<dbReference type="InterPro" id="IPR029044">
    <property type="entry name" value="Nucleotide-diphossugar_trans"/>
</dbReference>
<dbReference type="SUPFAM" id="SSF53448">
    <property type="entry name" value="Nucleotide-diphospho-sugar transferases"/>
    <property type="match status" value="1"/>
</dbReference>
<comment type="catalytic activity">
    <reaction evidence="7">
        <text>alpha-D-mannose 1-phosphate + GTP + H(+) = GDP-alpha-D-mannose + diphosphate</text>
        <dbReference type="Rhea" id="RHEA:15229"/>
        <dbReference type="ChEBI" id="CHEBI:15378"/>
        <dbReference type="ChEBI" id="CHEBI:33019"/>
        <dbReference type="ChEBI" id="CHEBI:37565"/>
        <dbReference type="ChEBI" id="CHEBI:57527"/>
        <dbReference type="ChEBI" id="CHEBI:58409"/>
        <dbReference type="EC" id="2.7.7.13"/>
    </reaction>
</comment>
<dbReference type="InterPro" id="IPR001538">
    <property type="entry name" value="Man6P_isomerase-2_C"/>
</dbReference>
<dbReference type="InterPro" id="IPR006375">
    <property type="entry name" value="Man1P_GuaTrfase/Man6P_Isoase"/>
</dbReference>
<evidence type="ECO:0000259" key="10">
    <source>
        <dbReference type="Pfam" id="PF01050"/>
    </source>
</evidence>
<dbReference type="SUPFAM" id="SSF51182">
    <property type="entry name" value="RmlC-like cupins"/>
    <property type="match status" value="1"/>
</dbReference>
<dbReference type="Pfam" id="PF00483">
    <property type="entry name" value="NTP_transferase"/>
    <property type="match status" value="1"/>
</dbReference>
<dbReference type="InterPro" id="IPR005835">
    <property type="entry name" value="NTP_transferase_dom"/>
</dbReference>
<dbReference type="AlphaFoldDB" id="A0A292Z9E7"/>
<dbReference type="GO" id="GO:0000271">
    <property type="term" value="P:polysaccharide biosynthetic process"/>
    <property type="evidence" value="ECO:0007669"/>
    <property type="project" value="InterPro"/>
</dbReference>
<evidence type="ECO:0000256" key="8">
    <source>
        <dbReference type="RuleBase" id="RU004190"/>
    </source>
</evidence>
<dbReference type="Gene3D" id="2.60.120.10">
    <property type="entry name" value="Jelly Rolls"/>
    <property type="match status" value="1"/>
</dbReference>
<evidence type="ECO:0000313" key="11">
    <source>
        <dbReference type="EMBL" id="GAY19808.1"/>
    </source>
</evidence>
<evidence type="ECO:0000256" key="5">
    <source>
        <dbReference type="ARBA" id="ARBA00022741"/>
    </source>
</evidence>
<dbReference type="InterPro" id="IPR014710">
    <property type="entry name" value="RmlC-like_jellyroll"/>
</dbReference>
<dbReference type="Gene3D" id="3.90.550.10">
    <property type="entry name" value="Spore Coat Polysaccharide Biosynthesis Protein SpsA, Chain A"/>
    <property type="match status" value="1"/>
</dbReference>
<dbReference type="InterPro" id="IPR011051">
    <property type="entry name" value="RmlC_Cupin_sf"/>
</dbReference>
<protein>
    <recommendedName>
        <fullName evidence="2">mannose-1-phosphate guanylyltransferase</fullName>
        <ecNumber evidence="2">2.7.7.13</ecNumber>
    </recommendedName>
</protein>
<dbReference type="FunFam" id="2.60.120.10:FF:000032">
    <property type="entry name" value="Mannose-1-phosphate guanylyltransferase/mannose-6-phosphate isomerase"/>
    <property type="match status" value="1"/>
</dbReference>
<reference evidence="11 12" key="2">
    <citation type="journal article" date="2013" name="Environ. Sci. Technol.">
        <title>The 4-tert-butylphenol-utilizing bacterium Sphingobium fuliginis OMI can degrade bisphenols via phenolic ring hydroxylation and meta-cleavage pathway.</title>
        <authorList>
            <person name="Ogata Y."/>
            <person name="Goda S."/>
            <person name="Toyama T."/>
            <person name="Sei K."/>
            <person name="Ike M."/>
        </authorList>
    </citation>
    <scope>NUCLEOTIDE SEQUENCE [LARGE SCALE GENOMIC DNA]</scope>
    <source>
        <strain evidence="11 12">OMI</strain>
    </source>
</reference>
<keyword evidence="3 11" id="KW-0808">Transferase</keyword>
<sequence length="495" mass="52970">MDRLVRVSCMPGIEGKEFQQVTPVILAGGSGTRLWPLSRKSYPKQFVPLLGEETLFRSVVRRLSGAGEGFAFGRPVVLTNAAFRFIVAEQLAQEGTDPRAIMIEPSVRNTAPAILAAALHLMADDPGAVMLVAPSDHVVPDAEAFRAAVSQGLAAAHVGDLVTFGIQPTRPETGYGYLQVVARPDGSGEPIKLARFVEKPDAVRAAEMLASGDHLWNAGIFLFAAKDLVAAFEAHAPDVLAAVRPAVEAAEGDLGFLRLAAEAWDSAPDISIDYAVMERADNLSVVPYGSGWSDLGGWDAVWSHAGPDTAGVTVSGGATAIDCSDTLLRSDSEGMELVGIGLSNIIAVAMNDAVLIADKARSQDVKLAVEALKKKGAAQAESFPKDHRPWGWVEGLLAGERFQVKRIVVQPGQSLSLQSHFHRSEHWIVVEGTAKVTVNEEVTLLTENQSLYVPAGAKHRVENPGKIPVVFIEVQTGTYLGEDDIVRYEDRYARG</sequence>
<dbReference type="CDD" id="cd02213">
    <property type="entry name" value="cupin_PMI_typeII_C"/>
    <property type="match status" value="1"/>
</dbReference>
<proteinExistence type="inferred from homology"/>
<keyword evidence="5" id="KW-0547">Nucleotide-binding</keyword>
<organism evidence="11 12">
    <name type="scientific">Sphingobium fuliginis (strain ATCC 27551)</name>
    <dbReference type="NCBI Taxonomy" id="336203"/>
    <lineage>
        <taxon>Bacteria</taxon>
        <taxon>Pseudomonadati</taxon>
        <taxon>Pseudomonadota</taxon>
        <taxon>Alphaproteobacteria</taxon>
        <taxon>Sphingomonadales</taxon>
        <taxon>Sphingomonadaceae</taxon>
        <taxon>Sphingobium</taxon>
    </lineage>
</organism>
<dbReference type="GO" id="GO:0009298">
    <property type="term" value="P:GDP-mannose biosynthetic process"/>
    <property type="evidence" value="ECO:0007669"/>
    <property type="project" value="TreeGrafter"/>
</dbReference>
<feature type="domain" description="Mannose-6-phosphate isomerase type II C-terminal" evidence="10">
    <location>
        <begin position="380"/>
        <end position="490"/>
    </location>
</feature>
<gene>
    <name evidence="11" type="ORF">SFOMI_0329</name>
</gene>
<evidence type="ECO:0000256" key="2">
    <source>
        <dbReference type="ARBA" id="ARBA00012387"/>
    </source>
</evidence>
<evidence type="ECO:0000256" key="6">
    <source>
        <dbReference type="ARBA" id="ARBA00023134"/>
    </source>
</evidence>
<dbReference type="NCBIfam" id="TIGR01479">
    <property type="entry name" value="GMP_PMI"/>
    <property type="match status" value="1"/>
</dbReference>
<name>A0A292Z9E7_SPHSA</name>
<evidence type="ECO:0000256" key="1">
    <source>
        <dbReference type="ARBA" id="ARBA00006115"/>
    </source>
</evidence>
<feature type="domain" description="Nucleotidyl transferase" evidence="9">
    <location>
        <begin position="23"/>
        <end position="304"/>
    </location>
</feature>
<evidence type="ECO:0000313" key="12">
    <source>
        <dbReference type="Proteomes" id="UP000221538"/>
    </source>
</evidence>
<dbReference type="Proteomes" id="UP000221538">
    <property type="component" value="Unassembled WGS sequence"/>
</dbReference>
<evidence type="ECO:0000259" key="9">
    <source>
        <dbReference type="Pfam" id="PF00483"/>
    </source>
</evidence>
<dbReference type="GO" id="GO:0004475">
    <property type="term" value="F:mannose-1-phosphate guanylyltransferase (GTP) activity"/>
    <property type="evidence" value="ECO:0007669"/>
    <property type="project" value="UniProtKB-EC"/>
</dbReference>
<comment type="caution">
    <text evidence="11">The sequence shown here is derived from an EMBL/GenBank/DDBJ whole genome shotgun (WGS) entry which is preliminary data.</text>
</comment>
<reference evidence="11 12" key="1">
    <citation type="journal article" date="2013" name="Biodegradation">
        <title>Occurrence of 4-tert-butylphenol (4-t-BP) biodegradation in an aquatic sample caused by the presence of Spirodela polyrrhiza and isolation of a 4-t-BP-utilizing bacterium.</title>
        <authorList>
            <person name="Ogata Y."/>
            <person name="Toyama T."/>
            <person name="Yu N."/>
            <person name="Wang X."/>
            <person name="Sei K."/>
            <person name="Ike M."/>
        </authorList>
    </citation>
    <scope>NUCLEOTIDE SEQUENCE [LARGE SCALE GENOMIC DNA]</scope>
    <source>
        <strain evidence="11 12">OMI</strain>
    </source>
</reference>
<evidence type="ECO:0000256" key="3">
    <source>
        <dbReference type="ARBA" id="ARBA00022679"/>
    </source>
</evidence>